<dbReference type="InterPro" id="IPR023753">
    <property type="entry name" value="FAD/NAD-binding_dom"/>
</dbReference>
<dbReference type="PRINTS" id="PR00411">
    <property type="entry name" value="PNDRDTASEI"/>
</dbReference>
<dbReference type="PANTHER" id="PTHR43735:SF11">
    <property type="entry name" value="HYPOTHETICAL OXIDOREDUCTASE (EUROFUNG)"/>
    <property type="match status" value="1"/>
</dbReference>
<sequence>MAFLLVFVLILTIIAGTIARQNSEASEWKPKIEPLNDFDWRATPPMKLRPFKPTYHITMAIQNSTPSDLIVMDNNYLERVTTRRNIMAEYTSAVYGTVSSGHAPVKELYTYLLGTYLPARYPTMFGLTQVETATHSTSQTLFRNIVTGRTYPLSPPPPDPSEMLKILGETVEDDLFLLLQDRDSGEHRAVAFVCCHPAGFDPSEKLGKRLAEIHGPVPAYEKIGASMERYFARLEVGRSVKRTNWSIQTHPNLYAPSGNHVHVGEKVEEEQEIDVEKARFRTELQTLTRLSRTQAILFSFKTYMYTLGEIKREGLGPDLADAVEGLKAGNAPGMWVYKGGKVNMAAALRNVVVVGGSYVGVPRFAISPGHEHKAFIPLSAVFAGAPDAPRHQVARARAVSLQPHTLTLDREWQGSRTIPFDFLVVATGTRLAAPGTMPDDDKPPSVRYLQTYQSGIKSARSVVIIGGGAVGVQMACDLKELYPAKEVTLVHSRAHLMPVYHEGLSNLIKARFAELGVKLVTGSRVVVPPGGFPNNSNGGKPFDIQLQDGRTLSAEFAIQATGQTPNNQFLEGLENESSSSLSESVVNPRNGFVRVLPTMQFRDPRYPHLFAVGDIADSGAHKAARPGAVQAAVAARNIAALVVGGEPTERLSVAPAGIHLTLGLTRNVIFRNPNTAAGDTEPFVNLKDDGREDMGIEGVWVRRGVVVTSPQEYHL</sequence>
<dbReference type="PRINTS" id="PR00368">
    <property type="entry name" value="FADPNR"/>
</dbReference>
<name>A0AAN6SQ54_9PEZI</name>
<dbReference type="AlphaFoldDB" id="A0AAN6SQ54"/>
<dbReference type="EMBL" id="MU854441">
    <property type="protein sequence ID" value="KAK4038061.1"/>
    <property type="molecule type" value="Genomic_DNA"/>
</dbReference>
<evidence type="ECO:0000313" key="3">
    <source>
        <dbReference type="EMBL" id="KAK4038061.1"/>
    </source>
</evidence>
<keyword evidence="4" id="KW-1185">Reference proteome</keyword>
<dbReference type="SUPFAM" id="SSF51905">
    <property type="entry name" value="FAD/NAD(P)-binding domain"/>
    <property type="match status" value="1"/>
</dbReference>
<proteinExistence type="predicted"/>
<protein>
    <submittedName>
        <fullName evidence="3">FAD binding protein</fullName>
    </submittedName>
</protein>
<organism evidence="3 4">
    <name type="scientific">Parachaetomium inaequale</name>
    <dbReference type="NCBI Taxonomy" id="2588326"/>
    <lineage>
        <taxon>Eukaryota</taxon>
        <taxon>Fungi</taxon>
        <taxon>Dikarya</taxon>
        <taxon>Ascomycota</taxon>
        <taxon>Pezizomycotina</taxon>
        <taxon>Sordariomycetes</taxon>
        <taxon>Sordariomycetidae</taxon>
        <taxon>Sordariales</taxon>
        <taxon>Chaetomiaceae</taxon>
        <taxon>Parachaetomium</taxon>
    </lineage>
</organism>
<dbReference type="Pfam" id="PF11927">
    <property type="entry name" value="HODM_asu-like"/>
    <property type="match status" value="1"/>
</dbReference>
<feature type="domain" description="FAD/NAD(P)-binding" evidence="2">
    <location>
        <begin position="404"/>
        <end position="634"/>
    </location>
</feature>
<evidence type="ECO:0000259" key="2">
    <source>
        <dbReference type="Pfam" id="PF07992"/>
    </source>
</evidence>
<feature type="signal peptide" evidence="1">
    <location>
        <begin position="1"/>
        <end position="19"/>
    </location>
</feature>
<evidence type="ECO:0000313" key="4">
    <source>
        <dbReference type="Proteomes" id="UP001303115"/>
    </source>
</evidence>
<dbReference type="GO" id="GO:0004174">
    <property type="term" value="F:electron-transferring-flavoprotein dehydrogenase activity"/>
    <property type="evidence" value="ECO:0007669"/>
    <property type="project" value="TreeGrafter"/>
</dbReference>
<dbReference type="GO" id="GO:0050660">
    <property type="term" value="F:flavin adenine dinucleotide binding"/>
    <property type="evidence" value="ECO:0007669"/>
    <property type="project" value="TreeGrafter"/>
</dbReference>
<keyword evidence="1" id="KW-0732">Signal</keyword>
<dbReference type="GO" id="GO:0005737">
    <property type="term" value="C:cytoplasm"/>
    <property type="evidence" value="ECO:0007669"/>
    <property type="project" value="TreeGrafter"/>
</dbReference>
<dbReference type="InterPro" id="IPR036188">
    <property type="entry name" value="FAD/NAD-bd_sf"/>
</dbReference>
<accession>A0AAN6SQ54</accession>
<dbReference type="PANTHER" id="PTHR43735">
    <property type="entry name" value="APOPTOSIS-INDUCING FACTOR 1"/>
    <property type="match status" value="1"/>
</dbReference>
<gene>
    <name evidence="3" type="ORF">C8A01DRAFT_48292</name>
</gene>
<feature type="chain" id="PRO_5042811660" evidence="1">
    <location>
        <begin position="20"/>
        <end position="715"/>
    </location>
</feature>
<dbReference type="InterPro" id="IPR021848">
    <property type="entry name" value="HODM_asu-like"/>
</dbReference>
<dbReference type="Gene3D" id="3.50.50.60">
    <property type="entry name" value="FAD/NAD(P)-binding domain"/>
    <property type="match status" value="2"/>
</dbReference>
<dbReference type="Pfam" id="PF07992">
    <property type="entry name" value="Pyr_redox_2"/>
    <property type="match status" value="1"/>
</dbReference>
<comment type="caution">
    <text evidence="3">The sequence shown here is derived from an EMBL/GenBank/DDBJ whole genome shotgun (WGS) entry which is preliminary data.</text>
</comment>
<dbReference type="Proteomes" id="UP001303115">
    <property type="component" value="Unassembled WGS sequence"/>
</dbReference>
<evidence type="ECO:0000256" key="1">
    <source>
        <dbReference type="SAM" id="SignalP"/>
    </source>
</evidence>
<reference evidence="4" key="1">
    <citation type="journal article" date="2023" name="Mol. Phylogenet. Evol.">
        <title>Genome-scale phylogeny and comparative genomics of the fungal order Sordariales.</title>
        <authorList>
            <person name="Hensen N."/>
            <person name="Bonometti L."/>
            <person name="Westerberg I."/>
            <person name="Brannstrom I.O."/>
            <person name="Guillou S."/>
            <person name="Cros-Aarteil S."/>
            <person name="Calhoun S."/>
            <person name="Haridas S."/>
            <person name="Kuo A."/>
            <person name="Mondo S."/>
            <person name="Pangilinan J."/>
            <person name="Riley R."/>
            <person name="LaButti K."/>
            <person name="Andreopoulos B."/>
            <person name="Lipzen A."/>
            <person name="Chen C."/>
            <person name="Yan M."/>
            <person name="Daum C."/>
            <person name="Ng V."/>
            <person name="Clum A."/>
            <person name="Steindorff A."/>
            <person name="Ohm R.A."/>
            <person name="Martin F."/>
            <person name="Silar P."/>
            <person name="Natvig D.O."/>
            <person name="Lalanne C."/>
            <person name="Gautier V."/>
            <person name="Ament-Velasquez S.L."/>
            <person name="Kruys A."/>
            <person name="Hutchinson M.I."/>
            <person name="Powell A.J."/>
            <person name="Barry K."/>
            <person name="Miller A.N."/>
            <person name="Grigoriev I.V."/>
            <person name="Debuchy R."/>
            <person name="Gladieux P."/>
            <person name="Hiltunen Thoren M."/>
            <person name="Johannesson H."/>
        </authorList>
    </citation>
    <scope>NUCLEOTIDE SEQUENCE [LARGE SCALE GENOMIC DNA]</scope>
    <source>
        <strain evidence="4">CBS 284.82</strain>
    </source>
</reference>